<dbReference type="PANTHER" id="PTHR43649">
    <property type="entry name" value="ARABINOSE-BINDING PROTEIN-RELATED"/>
    <property type="match status" value="1"/>
</dbReference>
<dbReference type="Gene3D" id="3.40.190.10">
    <property type="entry name" value="Periplasmic binding protein-like II"/>
    <property type="match status" value="2"/>
</dbReference>
<dbReference type="EMBL" id="CP003876">
    <property type="protein sequence ID" value="AFU05819.1"/>
    <property type="molecule type" value="Genomic_DNA"/>
</dbReference>
<dbReference type="STRING" id="1133849.O3I_039360"/>
<dbReference type="SUPFAM" id="SSF53850">
    <property type="entry name" value="Periplasmic binding protein-like II"/>
    <property type="match status" value="1"/>
</dbReference>
<organism evidence="1 2">
    <name type="scientific">Nocardia brasiliensis (strain ATCC 700358 / HUJEG-1)</name>
    <dbReference type="NCBI Taxonomy" id="1133849"/>
    <lineage>
        <taxon>Bacteria</taxon>
        <taxon>Bacillati</taxon>
        <taxon>Actinomycetota</taxon>
        <taxon>Actinomycetes</taxon>
        <taxon>Mycobacteriales</taxon>
        <taxon>Nocardiaceae</taxon>
        <taxon>Nocardia</taxon>
    </lineage>
</organism>
<dbReference type="HOGENOM" id="CLU_031285_10_1_11"/>
<dbReference type="eggNOG" id="COG1653">
    <property type="taxonomic scope" value="Bacteria"/>
</dbReference>
<keyword evidence="1" id="KW-0813">Transport</keyword>
<evidence type="ECO:0000313" key="1">
    <source>
        <dbReference type="EMBL" id="AFU05819.1"/>
    </source>
</evidence>
<protein>
    <submittedName>
        <fullName evidence="1">ABC-type sugar transport system, periplasmic component</fullName>
    </submittedName>
</protein>
<keyword evidence="2" id="KW-1185">Reference proteome</keyword>
<gene>
    <name evidence="1" type="ORF">O3I_039360</name>
</gene>
<accession>K0F7X1</accession>
<proteinExistence type="predicted"/>
<dbReference type="InterPro" id="IPR050490">
    <property type="entry name" value="Bact_solute-bd_prot1"/>
</dbReference>
<dbReference type="PANTHER" id="PTHR43649:SF30">
    <property type="entry name" value="ABC TRANSPORTER SUBSTRATE-BINDING PROTEIN"/>
    <property type="match status" value="1"/>
</dbReference>
<dbReference type="InterPro" id="IPR006059">
    <property type="entry name" value="SBP"/>
</dbReference>
<dbReference type="AlphaFoldDB" id="K0F7X1"/>
<dbReference type="Proteomes" id="UP000006304">
    <property type="component" value="Chromosome"/>
</dbReference>
<keyword evidence="1" id="KW-0762">Sugar transport</keyword>
<dbReference type="Pfam" id="PF01547">
    <property type="entry name" value="SBP_bac_1"/>
    <property type="match status" value="1"/>
</dbReference>
<evidence type="ECO:0000313" key="2">
    <source>
        <dbReference type="Proteomes" id="UP000006304"/>
    </source>
</evidence>
<sequence length="409" mass="42941">MLAGVAMVTGLALAISSCGFGSKDSADSDTTINFLAPAYSDGANGTKALWDGIIGDFQKQNPDIKVNLQMESWNSINDVVRTKLQSESTTPDILNIDAYSSFASDGMLYPASEVVSPQVLSDIQPGFAKNASLNGTQYALPLFASTRTLFYNTDLFTKAGIATPPKTWAELTDAAKKIQALGGGVSGYGLPLGSEEAQGETSIWTFGAGGTWSDGDKVTVDTPANLEGVRAMREIADAGVTQPNPGATDRKDVINAFIQGKIGMIEGLPPTIGQIASKNPSLKYATAPSPTKSGTPVTLGVADHLMAFKKDGKKAANIKKFLDFFYGADVYAKFVSTEGFIPITNTAAAKLASDPVTKAFGSTLAVAQFYPSNNPKWAAAQGAIRQQMGTIAQGTDPAQVLQRIQEAAK</sequence>
<reference evidence="1 2" key="1">
    <citation type="journal article" date="2012" name="J. Bacteriol.">
        <title>Complete genome sequence of Nocardia brasiliensis HUJEG-1.</title>
        <authorList>
            <person name="Vera-Cabrera L."/>
            <person name="Ortiz-Lopez R."/>
            <person name="Elizondo-Gonzalez R."/>
            <person name="Perez-Maya A.A."/>
            <person name="Ocampo-Candiani J."/>
        </authorList>
    </citation>
    <scope>NUCLEOTIDE SEQUENCE [LARGE SCALE GENOMIC DNA]</scope>
    <source>
        <strain evidence="2">ATCC 700358</strain>
    </source>
</reference>
<name>K0F7X1_NOCB7</name>
<dbReference type="KEGG" id="nbr:O3I_039360"/>